<accession>A0A7W6CR61</accession>
<proteinExistence type="predicted"/>
<protein>
    <submittedName>
        <fullName evidence="1">Uncharacterized protein</fullName>
    </submittedName>
</protein>
<reference evidence="1 2" key="1">
    <citation type="submission" date="2020-08" db="EMBL/GenBank/DDBJ databases">
        <title>Genomic Encyclopedia of Type Strains, Phase IV (KMG-IV): sequencing the most valuable type-strain genomes for metagenomic binning, comparative biology and taxonomic classification.</title>
        <authorList>
            <person name="Goeker M."/>
        </authorList>
    </citation>
    <scope>NUCLEOTIDE SEQUENCE [LARGE SCALE GENOMIC DNA]</scope>
    <source>
        <strain evidence="1 2">DSM 27057</strain>
    </source>
</reference>
<name>A0A7W6CR61_9SPHN</name>
<gene>
    <name evidence="1" type="ORF">GGR38_004610</name>
</gene>
<dbReference type="RefSeq" id="WP_183629121.1">
    <property type="nucleotide sequence ID" value="NZ_JACIDX010000029.1"/>
</dbReference>
<dbReference type="EMBL" id="JACIDX010000029">
    <property type="protein sequence ID" value="MBB3957636.1"/>
    <property type="molecule type" value="Genomic_DNA"/>
</dbReference>
<evidence type="ECO:0000313" key="1">
    <source>
        <dbReference type="EMBL" id="MBB3957636.1"/>
    </source>
</evidence>
<keyword evidence="2" id="KW-1185">Reference proteome</keyword>
<organism evidence="1 2">
    <name type="scientific">Novosphingobium sediminicola</name>
    <dbReference type="NCBI Taxonomy" id="563162"/>
    <lineage>
        <taxon>Bacteria</taxon>
        <taxon>Pseudomonadati</taxon>
        <taxon>Pseudomonadota</taxon>
        <taxon>Alphaproteobacteria</taxon>
        <taxon>Sphingomonadales</taxon>
        <taxon>Sphingomonadaceae</taxon>
        <taxon>Novosphingobium</taxon>
    </lineage>
</organism>
<sequence>MKTITLSALREQVERRKVAIGWIDDESSTNALRNSGIARSPAKRQMLSEIEVRARNAGRKPVVSNY</sequence>
<evidence type="ECO:0000313" key="2">
    <source>
        <dbReference type="Proteomes" id="UP000548867"/>
    </source>
</evidence>
<dbReference type="Proteomes" id="UP000548867">
    <property type="component" value="Unassembled WGS sequence"/>
</dbReference>
<comment type="caution">
    <text evidence="1">The sequence shown here is derived from an EMBL/GenBank/DDBJ whole genome shotgun (WGS) entry which is preliminary data.</text>
</comment>
<dbReference type="AlphaFoldDB" id="A0A7W6CR61"/>